<accession>A0A9E7J9L8</accession>
<protein>
    <submittedName>
        <fullName evidence="2">Uncharacterized protein</fullName>
    </submittedName>
</protein>
<feature type="non-terminal residue" evidence="2">
    <location>
        <position position="1"/>
    </location>
</feature>
<evidence type="ECO:0000313" key="2">
    <source>
        <dbReference type="EMBL" id="URD73065.1"/>
    </source>
</evidence>
<proteinExistence type="predicted"/>
<evidence type="ECO:0000256" key="1">
    <source>
        <dbReference type="SAM" id="MobiDB-lite"/>
    </source>
</evidence>
<evidence type="ECO:0000313" key="3">
    <source>
        <dbReference type="Proteomes" id="UP001055439"/>
    </source>
</evidence>
<organism evidence="2 3">
    <name type="scientific">Musa troglodytarum</name>
    <name type="common">fe'i banana</name>
    <dbReference type="NCBI Taxonomy" id="320322"/>
    <lineage>
        <taxon>Eukaryota</taxon>
        <taxon>Viridiplantae</taxon>
        <taxon>Streptophyta</taxon>
        <taxon>Embryophyta</taxon>
        <taxon>Tracheophyta</taxon>
        <taxon>Spermatophyta</taxon>
        <taxon>Magnoliopsida</taxon>
        <taxon>Liliopsida</taxon>
        <taxon>Zingiberales</taxon>
        <taxon>Musaceae</taxon>
        <taxon>Musa</taxon>
    </lineage>
</organism>
<reference evidence="2" key="1">
    <citation type="submission" date="2022-05" db="EMBL/GenBank/DDBJ databases">
        <title>The Musa troglodytarum L. genome provides insights into the mechanism of non-climacteric behaviour and enrichment of carotenoids.</title>
        <authorList>
            <person name="Wang J."/>
        </authorList>
    </citation>
    <scope>NUCLEOTIDE SEQUENCE</scope>
    <source>
        <tissue evidence="2">Leaf</tissue>
    </source>
</reference>
<dbReference type="OrthoDB" id="10624700at2759"/>
<sequence>ATDLPEEEEILSSSSFSSGRCRRLGVGRPWSLISSRKAGIGEEAQTKNVYGFMVELSSPSNPLIGILVTELPIPRRRLRHHLRDPLQEPPSPPQPPHSLFSADTGRLHRRYATLPVAADRLLSTVRPWRVRKNLLYITAKEILELFLIQVMKTQSGMAPAGPPTLKRGPDYPLMCISYMRMKGSEAWKAVKSRKRSSAEHKVIDAEPKKYM</sequence>
<feature type="compositionally biased region" description="Pro residues" evidence="1">
    <location>
        <begin position="87"/>
        <end position="96"/>
    </location>
</feature>
<name>A0A9E7J9L8_9LILI</name>
<keyword evidence="3" id="KW-1185">Reference proteome</keyword>
<gene>
    <name evidence="2" type="ORF">MUK42_09992</name>
</gene>
<dbReference type="Proteomes" id="UP001055439">
    <property type="component" value="Chromosome 1"/>
</dbReference>
<feature type="region of interest" description="Disordered" evidence="1">
    <location>
        <begin position="83"/>
        <end position="102"/>
    </location>
</feature>
<dbReference type="EMBL" id="CP097502">
    <property type="protein sequence ID" value="URD73065.1"/>
    <property type="molecule type" value="Genomic_DNA"/>
</dbReference>
<dbReference type="AlphaFoldDB" id="A0A9E7J9L8"/>